<dbReference type="Gene3D" id="3.30.70.330">
    <property type="match status" value="1"/>
</dbReference>
<dbReference type="SUPFAM" id="SSF54928">
    <property type="entry name" value="RNA-binding domain, RBD"/>
    <property type="match status" value="1"/>
</dbReference>
<dbReference type="InterPro" id="IPR035979">
    <property type="entry name" value="RBD_domain_sf"/>
</dbReference>
<dbReference type="PANTHER" id="PTHR21245">
    <property type="entry name" value="HETEROGENEOUS NUCLEAR RIBONUCLEOPROTEIN"/>
    <property type="match status" value="1"/>
</dbReference>
<evidence type="ECO:0000259" key="4">
    <source>
        <dbReference type="PROSITE" id="PS50102"/>
    </source>
</evidence>
<keyword evidence="6" id="KW-1185">Reference proteome</keyword>
<evidence type="ECO:0000256" key="2">
    <source>
        <dbReference type="PROSITE-ProRule" id="PRU00176"/>
    </source>
</evidence>
<evidence type="ECO:0000313" key="5">
    <source>
        <dbReference type="EMBL" id="CAH0553997.1"/>
    </source>
</evidence>
<evidence type="ECO:0000313" key="6">
    <source>
        <dbReference type="Proteomes" id="UP001154078"/>
    </source>
</evidence>
<evidence type="ECO:0000256" key="1">
    <source>
        <dbReference type="ARBA" id="ARBA00022884"/>
    </source>
</evidence>
<dbReference type="AlphaFoldDB" id="A0A9P0FHU1"/>
<dbReference type="Pfam" id="PF00076">
    <property type="entry name" value="RRM_1"/>
    <property type="match status" value="1"/>
</dbReference>
<dbReference type="InterPro" id="IPR012677">
    <property type="entry name" value="Nucleotide-bd_a/b_plait_sf"/>
</dbReference>
<dbReference type="InterPro" id="IPR041337">
    <property type="entry name" value="hnRNP_Q_AcD"/>
</dbReference>
<dbReference type="PROSITE" id="PS50102">
    <property type="entry name" value="RRM"/>
    <property type="match status" value="1"/>
</dbReference>
<feature type="region of interest" description="Disordered" evidence="3">
    <location>
        <begin position="104"/>
        <end position="124"/>
    </location>
</feature>
<dbReference type="OrthoDB" id="3800936at2759"/>
<gene>
    <name evidence="5" type="ORF">MELIAE_LOCUS5860</name>
</gene>
<feature type="domain" description="RRM" evidence="4">
    <location>
        <begin position="164"/>
        <end position="243"/>
    </location>
</feature>
<name>A0A9P0FHU1_BRAAE</name>
<evidence type="ECO:0000256" key="3">
    <source>
        <dbReference type="SAM" id="MobiDB-lite"/>
    </source>
</evidence>
<proteinExistence type="predicted"/>
<dbReference type="Pfam" id="PF18360">
    <property type="entry name" value="hnRNP_Q_AcD"/>
    <property type="match status" value="1"/>
</dbReference>
<reference evidence="5" key="1">
    <citation type="submission" date="2021-12" db="EMBL/GenBank/DDBJ databases">
        <authorList>
            <person name="King R."/>
        </authorList>
    </citation>
    <scope>NUCLEOTIDE SEQUENCE</scope>
</reference>
<accession>A0A9P0FHU1</accession>
<protein>
    <recommendedName>
        <fullName evidence="4">RRM domain-containing protein</fullName>
    </recommendedName>
</protein>
<dbReference type="FunFam" id="3.30.70.330:FF:000024">
    <property type="entry name" value="Heterogeneous nuclear ribonucleoprotein q isoform"/>
    <property type="match status" value="1"/>
</dbReference>
<organism evidence="5 6">
    <name type="scientific">Brassicogethes aeneus</name>
    <name type="common">Rape pollen beetle</name>
    <name type="synonym">Meligethes aeneus</name>
    <dbReference type="NCBI Taxonomy" id="1431903"/>
    <lineage>
        <taxon>Eukaryota</taxon>
        <taxon>Metazoa</taxon>
        <taxon>Ecdysozoa</taxon>
        <taxon>Arthropoda</taxon>
        <taxon>Hexapoda</taxon>
        <taxon>Insecta</taxon>
        <taxon>Pterygota</taxon>
        <taxon>Neoptera</taxon>
        <taxon>Endopterygota</taxon>
        <taxon>Coleoptera</taxon>
        <taxon>Polyphaga</taxon>
        <taxon>Cucujiformia</taxon>
        <taxon>Nitidulidae</taxon>
        <taxon>Meligethinae</taxon>
        <taxon>Brassicogethes</taxon>
    </lineage>
</organism>
<dbReference type="Proteomes" id="UP001154078">
    <property type="component" value="Chromosome 3"/>
</dbReference>
<dbReference type="CDD" id="cd21065">
    <property type="entry name" value="NURR_Syncrip-like"/>
    <property type="match status" value="1"/>
</dbReference>
<sequence length="276" mass="30435">MAEGNGELSEEPMKIETEIERTEDYQKLLEYGLDEKVAAKLDEIYKTGKLAHVDLDERALDALKEFPVDGALNVLGQFLDSNLEHVSNKSAYLCGVMKTYRQKSRAGSSQGTATPAPAPVKGPDEDKIKEILERTGYTLDVTTGQRKYGGPPPGWDGSPPGSGCEVFCGKIPKDMYEDELIPLFEDCGSIWDLRLMMDPMTGTNRGYAFVTFTTRDAAQLAVQKLDNHEIKPGKTLKINISVPNLRLFVGNIPKSKGKEEILEEFGKLTGKVQISS</sequence>
<dbReference type="SMART" id="SM00360">
    <property type="entry name" value="RRM"/>
    <property type="match status" value="1"/>
</dbReference>
<dbReference type="InterPro" id="IPR000504">
    <property type="entry name" value="RRM_dom"/>
</dbReference>
<keyword evidence="1 2" id="KW-0694">RNA-binding</keyword>
<dbReference type="GO" id="GO:0003723">
    <property type="term" value="F:RNA binding"/>
    <property type="evidence" value="ECO:0007669"/>
    <property type="project" value="UniProtKB-UniRule"/>
</dbReference>
<dbReference type="EMBL" id="OV121134">
    <property type="protein sequence ID" value="CAH0553997.1"/>
    <property type="molecule type" value="Genomic_DNA"/>
</dbReference>
<dbReference type="CDD" id="cd12249">
    <property type="entry name" value="RRM1_hnRNPR_like"/>
    <property type="match status" value="1"/>
</dbReference>